<dbReference type="SMART" id="SM00066">
    <property type="entry name" value="GAL4"/>
    <property type="match status" value="1"/>
</dbReference>
<keyword evidence="4" id="KW-0539">Nucleus</keyword>
<evidence type="ECO:0000259" key="5">
    <source>
        <dbReference type="PROSITE" id="PS50048"/>
    </source>
</evidence>
<dbReference type="InterPro" id="IPR036864">
    <property type="entry name" value="Zn2-C6_fun-type_DNA-bd_sf"/>
</dbReference>
<dbReference type="Gene3D" id="4.10.240.10">
    <property type="entry name" value="Zn(2)-C6 fungal-type DNA-binding domain"/>
    <property type="match status" value="1"/>
</dbReference>
<dbReference type="Pfam" id="PF00172">
    <property type="entry name" value="Zn_clus"/>
    <property type="match status" value="1"/>
</dbReference>
<feature type="domain" description="Zn(2)-C6 fungal-type" evidence="5">
    <location>
        <begin position="12"/>
        <end position="42"/>
    </location>
</feature>
<dbReference type="VEuPathDB" id="FungiDB:P170DRAFT_367146"/>
<comment type="caution">
    <text evidence="6">The sequence shown here is derived from an EMBL/GenBank/DDBJ whole genome shotgun (WGS) entry which is preliminary data.</text>
</comment>
<dbReference type="GO" id="GO:0003677">
    <property type="term" value="F:DNA binding"/>
    <property type="evidence" value="ECO:0007669"/>
    <property type="project" value="UniProtKB-KW"/>
</dbReference>
<evidence type="ECO:0000256" key="1">
    <source>
        <dbReference type="ARBA" id="ARBA00023015"/>
    </source>
</evidence>
<dbReference type="STRING" id="1392250.A0A2I2FWX0"/>
<gene>
    <name evidence="6" type="ORF">P170DRAFT_367146</name>
</gene>
<protein>
    <submittedName>
        <fullName evidence="6">Putative Zn(II)2Cys6 transcription factor</fullName>
    </submittedName>
</protein>
<dbReference type="InterPro" id="IPR053157">
    <property type="entry name" value="Sterol_Uptake_Regulator"/>
</dbReference>
<dbReference type="EMBL" id="MSFO01000008">
    <property type="protein sequence ID" value="PLB45130.1"/>
    <property type="molecule type" value="Genomic_DNA"/>
</dbReference>
<proteinExistence type="predicted"/>
<dbReference type="AlphaFoldDB" id="A0A2I2FWX0"/>
<dbReference type="PANTHER" id="PTHR47784">
    <property type="entry name" value="STEROL UPTAKE CONTROL PROTEIN 2"/>
    <property type="match status" value="1"/>
</dbReference>
<evidence type="ECO:0000313" key="6">
    <source>
        <dbReference type="EMBL" id="PLB45130.1"/>
    </source>
</evidence>
<keyword evidence="7" id="KW-1185">Reference proteome</keyword>
<organism evidence="6 7">
    <name type="scientific">Aspergillus steynii IBT 23096</name>
    <dbReference type="NCBI Taxonomy" id="1392250"/>
    <lineage>
        <taxon>Eukaryota</taxon>
        <taxon>Fungi</taxon>
        <taxon>Dikarya</taxon>
        <taxon>Ascomycota</taxon>
        <taxon>Pezizomycotina</taxon>
        <taxon>Eurotiomycetes</taxon>
        <taxon>Eurotiomycetidae</taxon>
        <taxon>Eurotiales</taxon>
        <taxon>Aspergillaceae</taxon>
        <taxon>Aspergillus</taxon>
        <taxon>Aspergillus subgen. Circumdati</taxon>
    </lineage>
</organism>
<reference evidence="6 7" key="1">
    <citation type="submission" date="2016-12" db="EMBL/GenBank/DDBJ databases">
        <title>The genomes of Aspergillus section Nigri reveals drivers in fungal speciation.</title>
        <authorList>
            <consortium name="DOE Joint Genome Institute"/>
            <person name="Vesth T.C."/>
            <person name="Nybo J."/>
            <person name="Theobald S."/>
            <person name="Brandl J."/>
            <person name="Frisvad J.C."/>
            <person name="Nielsen K.F."/>
            <person name="Lyhne E.K."/>
            <person name="Kogle M.E."/>
            <person name="Kuo A."/>
            <person name="Riley R."/>
            <person name="Clum A."/>
            <person name="Nolan M."/>
            <person name="Lipzen A."/>
            <person name="Salamov A."/>
            <person name="Henrissat B."/>
            <person name="Wiebenga A."/>
            <person name="De Vries R.P."/>
            <person name="Grigoriev I.V."/>
            <person name="Mortensen U.H."/>
            <person name="Andersen M.R."/>
            <person name="Baker S.E."/>
        </authorList>
    </citation>
    <scope>NUCLEOTIDE SEQUENCE [LARGE SCALE GENOMIC DNA]</scope>
    <source>
        <strain evidence="6 7">IBT 23096</strain>
    </source>
</reference>
<evidence type="ECO:0000256" key="4">
    <source>
        <dbReference type="ARBA" id="ARBA00023242"/>
    </source>
</evidence>
<evidence type="ECO:0000256" key="2">
    <source>
        <dbReference type="ARBA" id="ARBA00023125"/>
    </source>
</evidence>
<evidence type="ECO:0000313" key="7">
    <source>
        <dbReference type="Proteomes" id="UP000234275"/>
    </source>
</evidence>
<dbReference type="RefSeq" id="XP_024700432.1">
    <property type="nucleotide sequence ID" value="XM_024844792.1"/>
</dbReference>
<keyword evidence="1" id="KW-0805">Transcription regulation</keyword>
<dbReference type="SUPFAM" id="SSF57701">
    <property type="entry name" value="Zn2/Cys6 DNA-binding domain"/>
    <property type="match status" value="1"/>
</dbReference>
<keyword evidence="2" id="KW-0238">DNA-binding</keyword>
<dbReference type="OrthoDB" id="4937900at2759"/>
<dbReference type="CDD" id="cd00067">
    <property type="entry name" value="GAL4"/>
    <property type="match status" value="1"/>
</dbReference>
<dbReference type="GO" id="GO:0001228">
    <property type="term" value="F:DNA-binding transcription activator activity, RNA polymerase II-specific"/>
    <property type="evidence" value="ECO:0007669"/>
    <property type="project" value="TreeGrafter"/>
</dbReference>
<sequence>MPRRTHKKSRNGCVECKRRHVKCDEKRPNCSNCITSERHCEYAGLKLISSRPLRASRSSSRVSTSPSTAVATQIPLEVSNEISIDSPPVNMLHFELLHHFTTETSKVMGTGDIQLTLADALKYGLSAPYLMNQFLALSALHLSLVRPAQQKHYRHSASQLQTHALSIYNTNRPEINQETCVATLLFSSMIGIHTLCDSLNYRESDFMSFLDRFVDCLHLHQGVRAVAKSSWTTLRESDLEPVLAAGEALPKLGATLTPEFMNLLKLIRAAKVGDMLTNTYQQAIEALQSVSSAITSDHNGDYTRNYIVSWLTLIPSEYIDSLTLKRPEAVVILAHYAALLHQQRSSWVFGDSGRFIIQTIDAYLGPPWTDWLVWPKRVLDETPPTPESTSMEQ</sequence>
<keyword evidence="3" id="KW-0804">Transcription</keyword>
<dbReference type="PANTHER" id="PTHR47784:SF4">
    <property type="entry name" value="ZN(II)2CYS6 TRANSCRIPTION FACTOR (EUROFUNG)"/>
    <property type="match status" value="1"/>
</dbReference>
<dbReference type="GO" id="GO:0008270">
    <property type="term" value="F:zinc ion binding"/>
    <property type="evidence" value="ECO:0007669"/>
    <property type="project" value="InterPro"/>
</dbReference>
<dbReference type="Proteomes" id="UP000234275">
    <property type="component" value="Unassembled WGS sequence"/>
</dbReference>
<accession>A0A2I2FWX0</accession>
<dbReference type="InterPro" id="IPR001138">
    <property type="entry name" value="Zn2Cys6_DnaBD"/>
</dbReference>
<dbReference type="PROSITE" id="PS50048">
    <property type="entry name" value="ZN2_CY6_FUNGAL_2"/>
    <property type="match status" value="1"/>
</dbReference>
<dbReference type="GeneID" id="36552492"/>
<evidence type="ECO:0000256" key="3">
    <source>
        <dbReference type="ARBA" id="ARBA00023163"/>
    </source>
</evidence>
<name>A0A2I2FWX0_9EURO</name>
<dbReference type="PROSITE" id="PS00463">
    <property type="entry name" value="ZN2_CY6_FUNGAL_1"/>
    <property type="match status" value="1"/>
</dbReference>